<reference evidence="2 3" key="1">
    <citation type="submission" date="2015-07" db="EMBL/GenBank/DDBJ databases">
        <title>Genome sequencing of Kibdelosporangium phytohabitans.</title>
        <authorList>
            <person name="Qin S."/>
            <person name="Xing K."/>
        </authorList>
    </citation>
    <scope>NUCLEOTIDE SEQUENCE [LARGE SCALE GENOMIC DNA]</scope>
    <source>
        <strain evidence="2 3">KLBMP1111</strain>
    </source>
</reference>
<proteinExistence type="predicted"/>
<feature type="compositionally biased region" description="Gly residues" evidence="1">
    <location>
        <begin position="42"/>
        <end position="54"/>
    </location>
</feature>
<evidence type="ECO:0000313" key="3">
    <source>
        <dbReference type="Proteomes" id="UP000063699"/>
    </source>
</evidence>
<evidence type="ECO:0000313" key="2">
    <source>
        <dbReference type="EMBL" id="ALG10215.1"/>
    </source>
</evidence>
<keyword evidence="3" id="KW-1185">Reference proteome</keyword>
<sequence length="96" mass="9973">MAGAQAVEADVQQPVPHLRTALVGDLDGVAERNQEEQQVVGGHAGARHAGGAGAGAQVLDHDAELPDAAQAGVKFSIIARWRARRAGRRPRVAGPR</sequence>
<feature type="region of interest" description="Disordered" evidence="1">
    <location>
        <begin position="34"/>
        <end position="54"/>
    </location>
</feature>
<dbReference type="AlphaFoldDB" id="A0A0N7F421"/>
<name>A0A0N7F421_9PSEU</name>
<dbReference type="KEGG" id="kphy:AOZ06_27965"/>
<dbReference type="RefSeq" id="WP_054292118.1">
    <property type="nucleotide sequence ID" value="NZ_CP012752.1"/>
</dbReference>
<dbReference type="STRING" id="860235.AOZ06_27965"/>
<dbReference type="Proteomes" id="UP000063699">
    <property type="component" value="Chromosome"/>
</dbReference>
<evidence type="ECO:0000256" key="1">
    <source>
        <dbReference type="SAM" id="MobiDB-lite"/>
    </source>
</evidence>
<gene>
    <name evidence="2" type="ORF">AOZ06_27965</name>
</gene>
<organism evidence="2 3">
    <name type="scientific">Kibdelosporangium phytohabitans</name>
    <dbReference type="NCBI Taxonomy" id="860235"/>
    <lineage>
        <taxon>Bacteria</taxon>
        <taxon>Bacillati</taxon>
        <taxon>Actinomycetota</taxon>
        <taxon>Actinomycetes</taxon>
        <taxon>Pseudonocardiales</taxon>
        <taxon>Pseudonocardiaceae</taxon>
        <taxon>Kibdelosporangium</taxon>
    </lineage>
</organism>
<protein>
    <submittedName>
        <fullName evidence="2">Uncharacterized protein</fullName>
    </submittedName>
</protein>
<accession>A0A0N7F421</accession>
<dbReference type="EMBL" id="CP012752">
    <property type="protein sequence ID" value="ALG10215.1"/>
    <property type="molecule type" value="Genomic_DNA"/>
</dbReference>